<dbReference type="InterPro" id="IPR006665">
    <property type="entry name" value="OmpA-like"/>
</dbReference>
<name>A0A8J6YN07_9PROT</name>
<feature type="compositionally biased region" description="Low complexity" evidence="8">
    <location>
        <begin position="130"/>
        <end position="156"/>
    </location>
</feature>
<dbReference type="Pfam" id="PF13677">
    <property type="entry name" value="MotB_plug"/>
    <property type="match status" value="1"/>
</dbReference>
<sequence length="411" mass="43072">MSDQPIIIKRIKKGGHGAHGGSWKVAYADFMTAMMAFFLLLWLLNSVTEEQLLGISNYFAPTAVSSSPSGAGGVLGGQVLGEGAMQSDKSDAMTDQLALPPPTIGTGGSSFTDDAEGSASEYFDQKQDAATRTADASSSARDKATMGLEGAEGSAESSEERIAEELQKDAFDRQAEEMRRVIDNTPELAAISQNLVIDSTPEGLRLQLVDQEGLSMFDRGSARLLPHTQKLLESVLQIFAEVPNKVAIVGHTDSTPYSGSAQYGNWELSADRANATRRALVQKGLDPARIQRVEGRADQEPYVPEDPGNAKNRRIEITLLRDPSLFMDQARALSKGEKVPGAGQGSATGKKPGTPSPGASGTGGAASPSADGESGDTSEDDETTQPGALTPGPAGPPGLPRFLNTPRGGGN</sequence>
<dbReference type="PROSITE" id="PS51123">
    <property type="entry name" value="OMPA_2"/>
    <property type="match status" value="1"/>
</dbReference>
<evidence type="ECO:0000256" key="6">
    <source>
        <dbReference type="ARBA" id="ARBA00023136"/>
    </source>
</evidence>
<comment type="similarity">
    <text evidence="2">Belongs to the MotB family.</text>
</comment>
<comment type="caution">
    <text evidence="11">The sequence shown here is derived from an EMBL/GenBank/DDBJ whole genome shotgun (WGS) entry which is preliminary data.</text>
</comment>
<dbReference type="Proteomes" id="UP000631034">
    <property type="component" value="Unassembled WGS sequence"/>
</dbReference>
<evidence type="ECO:0000313" key="12">
    <source>
        <dbReference type="Proteomes" id="UP000631034"/>
    </source>
</evidence>
<feature type="domain" description="OmpA-like" evidence="10">
    <location>
        <begin position="204"/>
        <end position="323"/>
    </location>
</feature>
<dbReference type="PANTHER" id="PTHR30329">
    <property type="entry name" value="STATOR ELEMENT OF FLAGELLAR MOTOR COMPLEX"/>
    <property type="match status" value="1"/>
</dbReference>
<evidence type="ECO:0000256" key="4">
    <source>
        <dbReference type="ARBA" id="ARBA00022692"/>
    </source>
</evidence>
<keyword evidence="3" id="KW-1003">Cell membrane</keyword>
<evidence type="ECO:0000256" key="7">
    <source>
        <dbReference type="PROSITE-ProRule" id="PRU00473"/>
    </source>
</evidence>
<dbReference type="SUPFAM" id="SSF103088">
    <property type="entry name" value="OmpA-like"/>
    <property type="match status" value="1"/>
</dbReference>
<feature type="region of interest" description="Disordered" evidence="8">
    <location>
        <begin position="85"/>
        <end position="163"/>
    </location>
</feature>
<feature type="compositionally biased region" description="Low complexity" evidence="8">
    <location>
        <begin position="347"/>
        <end position="372"/>
    </location>
</feature>
<keyword evidence="4 9" id="KW-0812">Transmembrane</keyword>
<evidence type="ECO:0000256" key="9">
    <source>
        <dbReference type="SAM" id="Phobius"/>
    </source>
</evidence>
<accession>A0A8J6YN07</accession>
<evidence type="ECO:0000256" key="8">
    <source>
        <dbReference type="SAM" id="MobiDB-lite"/>
    </source>
</evidence>
<reference evidence="11" key="1">
    <citation type="submission" date="2020-10" db="EMBL/GenBank/DDBJ databases">
        <title>Genome sequence of the unusual species of purple photosynthetic bacteria, Phaeovibrio sulfidiphilus DSM 23193, type strain.</title>
        <authorList>
            <person name="Kyndt J.A."/>
            <person name="Meyer T.E."/>
        </authorList>
    </citation>
    <scope>NUCLEOTIDE SEQUENCE</scope>
    <source>
        <strain evidence="11">DSM 23193</strain>
    </source>
</reference>
<keyword evidence="12" id="KW-1185">Reference proteome</keyword>
<dbReference type="Pfam" id="PF00691">
    <property type="entry name" value="OmpA"/>
    <property type="match status" value="1"/>
</dbReference>
<gene>
    <name evidence="11" type="ORF">IHV25_08290</name>
</gene>
<dbReference type="CDD" id="cd07185">
    <property type="entry name" value="OmpA_C-like"/>
    <property type="match status" value="1"/>
</dbReference>
<proteinExistence type="inferred from homology"/>
<organism evidence="11 12">
    <name type="scientific">Phaeovibrio sulfidiphilus</name>
    <dbReference type="NCBI Taxonomy" id="1220600"/>
    <lineage>
        <taxon>Bacteria</taxon>
        <taxon>Pseudomonadati</taxon>
        <taxon>Pseudomonadota</taxon>
        <taxon>Alphaproteobacteria</taxon>
        <taxon>Rhodospirillales</taxon>
        <taxon>Rhodospirillaceae</taxon>
        <taxon>Phaeovibrio</taxon>
    </lineage>
</organism>
<evidence type="ECO:0000259" key="10">
    <source>
        <dbReference type="PROSITE" id="PS51123"/>
    </source>
</evidence>
<dbReference type="InterPro" id="IPR036737">
    <property type="entry name" value="OmpA-like_sf"/>
</dbReference>
<feature type="region of interest" description="Disordered" evidence="8">
    <location>
        <begin position="334"/>
        <end position="411"/>
    </location>
</feature>
<dbReference type="EMBL" id="JACZHT010000006">
    <property type="protein sequence ID" value="MBE1237645.1"/>
    <property type="molecule type" value="Genomic_DNA"/>
</dbReference>
<protein>
    <submittedName>
        <fullName evidence="11">OmpA family protein</fullName>
    </submittedName>
</protein>
<evidence type="ECO:0000256" key="5">
    <source>
        <dbReference type="ARBA" id="ARBA00022989"/>
    </source>
</evidence>
<evidence type="ECO:0000256" key="2">
    <source>
        <dbReference type="ARBA" id="ARBA00008914"/>
    </source>
</evidence>
<evidence type="ECO:0000313" key="11">
    <source>
        <dbReference type="EMBL" id="MBE1237645.1"/>
    </source>
</evidence>
<evidence type="ECO:0000256" key="1">
    <source>
        <dbReference type="ARBA" id="ARBA00004162"/>
    </source>
</evidence>
<comment type="subcellular location">
    <subcellularLocation>
        <location evidence="1">Cell membrane</location>
        <topology evidence="1">Single-pass membrane protein</topology>
    </subcellularLocation>
</comment>
<dbReference type="PANTHER" id="PTHR30329:SF21">
    <property type="entry name" value="LIPOPROTEIN YIAD-RELATED"/>
    <property type="match status" value="1"/>
</dbReference>
<dbReference type="InterPro" id="IPR025713">
    <property type="entry name" value="MotB-like_N_dom"/>
</dbReference>
<dbReference type="GO" id="GO:0005886">
    <property type="term" value="C:plasma membrane"/>
    <property type="evidence" value="ECO:0007669"/>
    <property type="project" value="UniProtKB-SubCell"/>
</dbReference>
<dbReference type="AlphaFoldDB" id="A0A8J6YN07"/>
<feature type="transmembrane region" description="Helical" evidence="9">
    <location>
        <begin position="21"/>
        <end position="44"/>
    </location>
</feature>
<keyword evidence="5 9" id="KW-1133">Transmembrane helix</keyword>
<feature type="region of interest" description="Disordered" evidence="8">
    <location>
        <begin position="291"/>
        <end position="310"/>
    </location>
</feature>
<dbReference type="RefSeq" id="WP_192534654.1">
    <property type="nucleotide sequence ID" value="NZ_JACZHT010000006.1"/>
</dbReference>
<dbReference type="InterPro" id="IPR050330">
    <property type="entry name" value="Bact_OuterMem_StrucFunc"/>
</dbReference>
<keyword evidence="6 7" id="KW-0472">Membrane</keyword>
<feature type="compositionally biased region" description="Acidic residues" evidence="8">
    <location>
        <begin position="373"/>
        <end position="383"/>
    </location>
</feature>
<evidence type="ECO:0000256" key="3">
    <source>
        <dbReference type="ARBA" id="ARBA00022475"/>
    </source>
</evidence>
<dbReference type="Gene3D" id="3.30.1330.60">
    <property type="entry name" value="OmpA-like domain"/>
    <property type="match status" value="1"/>
</dbReference>